<gene>
    <name evidence="1" type="ORF">WISP_103730</name>
</gene>
<protein>
    <submittedName>
        <fullName evidence="1">Uncharacterized protein</fullName>
    </submittedName>
</protein>
<comment type="caution">
    <text evidence="1">The sequence shown here is derived from an EMBL/GenBank/DDBJ whole genome shotgun (WGS) entry which is preliminary data.</text>
</comment>
<name>A0ABQ9D3R4_9PASS</name>
<sequence length="221" mass="24604">METPDLFPCIGLQAAHMVLLSLAQKAVTGRLRVECSLGSCSSMASYHYISIKPWTVCPAKGLNLSDHEETVFARCQLKNLYKKQFREGVKMDVVALLHNTTGCNGNDQCNHYYRKHKKPQRLLNYMFRDGGLPRMGVIDDMCAMGYQVPWASEGQGPSGRASWSWQVVKAAVVQWFPPWPLLKYVTLEMLSLALMGSTLASSGSALESDGIDSVRHGRSFQ</sequence>
<organism evidence="1 2">
    <name type="scientific">Willisornis vidua</name>
    <name type="common">Xingu scale-backed antbird</name>
    <dbReference type="NCBI Taxonomy" id="1566151"/>
    <lineage>
        <taxon>Eukaryota</taxon>
        <taxon>Metazoa</taxon>
        <taxon>Chordata</taxon>
        <taxon>Craniata</taxon>
        <taxon>Vertebrata</taxon>
        <taxon>Euteleostomi</taxon>
        <taxon>Archelosauria</taxon>
        <taxon>Archosauria</taxon>
        <taxon>Dinosauria</taxon>
        <taxon>Saurischia</taxon>
        <taxon>Theropoda</taxon>
        <taxon>Coelurosauria</taxon>
        <taxon>Aves</taxon>
        <taxon>Neognathae</taxon>
        <taxon>Neoaves</taxon>
        <taxon>Telluraves</taxon>
        <taxon>Australaves</taxon>
        <taxon>Passeriformes</taxon>
        <taxon>Thamnophilidae</taxon>
        <taxon>Willisornis</taxon>
    </lineage>
</organism>
<dbReference type="Proteomes" id="UP001145742">
    <property type="component" value="Unassembled WGS sequence"/>
</dbReference>
<accession>A0ABQ9D3R4</accession>
<reference evidence="1" key="1">
    <citation type="submission" date="2019-10" db="EMBL/GenBank/DDBJ databases">
        <authorList>
            <person name="Soares A.E.R."/>
            <person name="Aleixo A."/>
            <person name="Schneider P."/>
            <person name="Miyaki C.Y."/>
            <person name="Schneider M.P."/>
            <person name="Mello C."/>
            <person name="Vasconcelos A.T.R."/>
        </authorList>
    </citation>
    <scope>NUCLEOTIDE SEQUENCE</scope>
    <source>
        <tissue evidence="1">Muscle</tissue>
    </source>
</reference>
<proteinExistence type="predicted"/>
<keyword evidence="2" id="KW-1185">Reference proteome</keyword>
<dbReference type="EMBL" id="WHWB01034347">
    <property type="protein sequence ID" value="KAJ7411207.1"/>
    <property type="molecule type" value="Genomic_DNA"/>
</dbReference>
<evidence type="ECO:0000313" key="1">
    <source>
        <dbReference type="EMBL" id="KAJ7411207.1"/>
    </source>
</evidence>
<evidence type="ECO:0000313" key="2">
    <source>
        <dbReference type="Proteomes" id="UP001145742"/>
    </source>
</evidence>